<evidence type="ECO:0000313" key="2">
    <source>
        <dbReference type="Proteomes" id="UP000663722"/>
    </source>
</evidence>
<reference evidence="1" key="1">
    <citation type="journal article" date="2021" name="Microb. Physiol.">
        <title>Proteogenomic Insights into the Physiology of Marine, Sulfate-Reducing, Filamentous Desulfonema limicola and Desulfonema magnum.</title>
        <authorList>
            <person name="Schnaars V."/>
            <person name="Wohlbrand L."/>
            <person name="Scheve S."/>
            <person name="Hinrichs C."/>
            <person name="Reinhardt R."/>
            <person name="Rabus R."/>
        </authorList>
    </citation>
    <scope>NUCLEOTIDE SEQUENCE</scope>
    <source>
        <strain evidence="1">4be13</strain>
    </source>
</reference>
<dbReference type="KEGG" id="dmm:dnm_095950"/>
<dbReference type="EMBL" id="CP061800">
    <property type="protein sequence ID" value="QTA93494.1"/>
    <property type="molecule type" value="Genomic_DNA"/>
</dbReference>
<name>A0A975GTV2_9BACT</name>
<organism evidence="1 2">
    <name type="scientific">Desulfonema magnum</name>
    <dbReference type="NCBI Taxonomy" id="45655"/>
    <lineage>
        <taxon>Bacteria</taxon>
        <taxon>Pseudomonadati</taxon>
        <taxon>Thermodesulfobacteriota</taxon>
        <taxon>Desulfobacteria</taxon>
        <taxon>Desulfobacterales</taxon>
        <taxon>Desulfococcaceae</taxon>
        <taxon>Desulfonema</taxon>
    </lineage>
</organism>
<keyword evidence="2" id="KW-1185">Reference proteome</keyword>
<dbReference type="Proteomes" id="UP000663722">
    <property type="component" value="Chromosome"/>
</dbReference>
<gene>
    <name evidence="1" type="ORF">dnm_095950</name>
</gene>
<protein>
    <submittedName>
        <fullName evidence="1">Uncharacterized protein</fullName>
    </submittedName>
</protein>
<proteinExistence type="predicted"/>
<accession>A0A975GTV2</accession>
<evidence type="ECO:0000313" key="1">
    <source>
        <dbReference type="EMBL" id="QTA93494.1"/>
    </source>
</evidence>
<sequence>MPGFYFDEKHVSIFHFFWPPNLMIHSVFPASFCPAKITQKHF</sequence>
<dbReference type="AlphaFoldDB" id="A0A975GTV2"/>